<evidence type="ECO:0000256" key="5">
    <source>
        <dbReference type="RuleBase" id="RU362125"/>
    </source>
</evidence>
<name>A0ABU0X3T8_9PSEU</name>
<dbReference type="Pfam" id="PF00441">
    <property type="entry name" value="Acyl-CoA_dh_1"/>
    <property type="match status" value="1"/>
</dbReference>
<dbReference type="SUPFAM" id="SSF56645">
    <property type="entry name" value="Acyl-CoA dehydrogenase NM domain-like"/>
    <property type="match status" value="1"/>
</dbReference>
<evidence type="ECO:0000313" key="9">
    <source>
        <dbReference type="EMBL" id="MDQ2586796.1"/>
    </source>
</evidence>
<dbReference type="Pfam" id="PF02771">
    <property type="entry name" value="Acyl-CoA_dh_N"/>
    <property type="match status" value="1"/>
</dbReference>
<feature type="domain" description="Acyl-CoA oxidase/dehydrogenase middle" evidence="7">
    <location>
        <begin position="109"/>
        <end position="195"/>
    </location>
</feature>
<dbReference type="EMBL" id="NSDM01000010">
    <property type="protein sequence ID" value="MDQ2586796.1"/>
    <property type="molecule type" value="Genomic_DNA"/>
</dbReference>
<feature type="domain" description="Acyl-CoA dehydrogenase/oxidase C-terminal" evidence="6">
    <location>
        <begin position="210"/>
        <end position="348"/>
    </location>
</feature>
<evidence type="ECO:0000256" key="2">
    <source>
        <dbReference type="ARBA" id="ARBA00009347"/>
    </source>
</evidence>
<keyword evidence="4 5" id="KW-0274">FAD</keyword>
<dbReference type="RefSeq" id="WP_306748114.1">
    <property type="nucleotide sequence ID" value="NZ_NSDM01000010.1"/>
</dbReference>
<dbReference type="InterPro" id="IPR036250">
    <property type="entry name" value="AcylCo_DH-like_C"/>
</dbReference>
<comment type="cofactor">
    <cofactor evidence="1 5">
        <name>FAD</name>
        <dbReference type="ChEBI" id="CHEBI:57692"/>
    </cofactor>
</comment>
<dbReference type="PANTHER" id="PTHR43884">
    <property type="entry name" value="ACYL-COA DEHYDROGENASE"/>
    <property type="match status" value="1"/>
</dbReference>
<dbReference type="Pfam" id="PF02770">
    <property type="entry name" value="Acyl-CoA_dh_M"/>
    <property type="match status" value="1"/>
</dbReference>
<reference evidence="9 10" key="1">
    <citation type="submission" date="2017-06" db="EMBL/GenBank/DDBJ databases">
        <title>Cultured bacterium strain Saccharothrix yanglingensis Hhs.015.</title>
        <authorList>
            <person name="Xia Y."/>
        </authorList>
    </citation>
    <scope>NUCLEOTIDE SEQUENCE [LARGE SCALE GENOMIC DNA]</scope>
    <source>
        <strain evidence="9 10">Hhs.015</strain>
    </source>
</reference>
<proteinExistence type="inferred from homology"/>
<dbReference type="PIRSF" id="PIRSF016578">
    <property type="entry name" value="HsaA"/>
    <property type="match status" value="1"/>
</dbReference>
<keyword evidence="3 5" id="KW-0285">Flavoprotein</keyword>
<keyword evidence="5" id="KW-0560">Oxidoreductase</keyword>
<evidence type="ECO:0000256" key="4">
    <source>
        <dbReference type="ARBA" id="ARBA00022827"/>
    </source>
</evidence>
<comment type="similarity">
    <text evidence="2 5">Belongs to the acyl-CoA dehydrogenase family.</text>
</comment>
<evidence type="ECO:0000256" key="3">
    <source>
        <dbReference type="ARBA" id="ARBA00022630"/>
    </source>
</evidence>
<evidence type="ECO:0000259" key="8">
    <source>
        <dbReference type="Pfam" id="PF02771"/>
    </source>
</evidence>
<evidence type="ECO:0000313" key="10">
    <source>
        <dbReference type="Proteomes" id="UP001225605"/>
    </source>
</evidence>
<evidence type="ECO:0000259" key="7">
    <source>
        <dbReference type="Pfam" id="PF02770"/>
    </source>
</evidence>
<gene>
    <name evidence="9" type="ORF">CKY47_22950</name>
</gene>
<organism evidence="9 10">
    <name type="scientific">Saccharothrix yanglingensis</name>
    <dbReference type="NCBI Taxonomy" id="659496"/>
    <lineage>
        <taxon>Bacteria</taxon>
        <taxon>Bacillati</taxon>
        <taxon>Actinomycetota</taxon>
        <taxon>Actinomycetes</taxon>
        <taxon>Pseudonocardiales</taxon>
        <taxon>Pseudonocardiaceae</taxon>
        <taxon>Saccharothrix</taxon>
    </lineage>
</organism>
<dbReference type="InterPro" id="IPR006091">
    <property type="entry name" value="Acyl-CoA_Oxase/DH_mid-dom"/>
</dbReference>
<dbReference type="InterPro" id="IPR009075">
    <property type="entry name" value="AcylCo_DH/oxidase_C"/>
</dbReference>
<dbReference type="InterPro" id="IPR037069">
    <property type="entry name" value="AcylCoA_DH/ox_N_sf"/>
</dbReference>
<sequence length="360" mass="37175">MPSAAGAFAESVRADAAGWDRHGGVPDEVVRAVAGAGFLAPDVPARYGGRDWSPTEVGRLCEDFGGVCSALRALVTVQGMVAAAVLRWGDARQRARWLPALTSGERLAGFAATEAGAGSDLAAVGTTLDAGRLRGGKRWVTFGGLADVFLVLASRDGLPVTALVDARQPGVSVEPVTGQLGMRAARIAHVRFDDVPVADVLAPPGFGLTHVVGTALDHGRFTVAWGCAGMARACLDHTVEHVASRAQGGTPLSSHQAVRAVLGRCLVEVRAAHRLCAHAAALREQGDPAALAETLLAKYAAARAASVVAEHSVRLHGAAGVDADSTVGRFHRDAAVMRIIEGADEVAEQHLGGYALRGRP</sequence>
<dbReference type="Gene3D" id="2.40.110.10">
    <property type="entry name" value="Butyryl-CoA Dehydrogenase, subunit A, domain 2"/>
    <property type="match status" value="1"/>
</dbReference>
<keyword evidence="10" id="KW-1185">Reference proteome</keyword>
<dbReference type="CDD" id="cd00567">
    <property type="entry name" value="ACAD"/>
    <property type="match status" value="1"/>
</dbReference>
<comment type="caution">
    <text evidence="9">The sequence shown here is derived from an EMBL/GenBank/DDBJ whole genome shotgun (WGS) entry which is preliminary data.</text>
</comment>
<dbReference type="InterPro" id="IPR013786">
    <property type="entry name" value="AcylCoA_DH/ox_N"/>
</dbReference>
<protein>
    <submittedName>
        <fullName evidence="9">Acyl-CoA dehydrogenase</fullName>
    </submittedName>
</protein>
<dbReference type="InterPro" id="IPR046373">
    <property type="entry name" value="Acyl-CoA_Oxase/DH_mid-dom_sf"/>
</dbReference>
<dbReference type="InterPro" id="IPR009100">
    <property type="entry name" value="AcylCoA_DH/oxidase_NM_dom_sf"/>
</dbReference>
<dbReference type="SUPFAM" id="SSF47203">
    <property type="entry name" value="Acyl-CoA dehydrogenase C-terminal domain-like"/>
    <property type="match status" value="1"/>
</dbReference>
<evidence type="ECO:0000256" key="1">
    <source>
        <dbReference type="ARBA" id="ARBA00001974"/>
    </source>
</evidence>
<dbReference type="PANTHER" id="PTHR43884:SF12">
    <property type="entry name" value="ISOVALERYL-COA DEHYDROGENASE, MITOCHONDRIAL-RELATED"/>
    <property type="match status" value="1"/>
</dbReference>
<evidence type="ECO:0000259" key="6">
    <source>
        <dbReference type="Pfam" id="PF00441"/>
    </source>
</evidence>
<dbReference type="Gene3D" id="1.10.540.10">
    <property type="entry name" value="Acyl-CoA dehydrogenase/oxidase, N-terminal domain"/>
    <property type="match status" value="1"/>
</dbReference>
<dbReference type="Proteomes" id="UP001225605">
    <property type="component" value="Unassembled WGS sequence"/>
</dbReference>
<accession>A0ABU0X3T8</accession>
<feature type="domain" description="Acyl-CoA dehydrogenase/oxidase N-terminal" evidence="8">
    <location>
        <begin position="8"/>
        <end position="105"/>
    </location>
</feature>
<dbReference type="Gene3D" id="1.20.140.10">
    <property type="entry name" value="Butyryl-CoA Dehydrogenase, subunit A, domain 3"/>
    <property type="match status" value="1"/>
</dbReference>